<dbReference type="OrthoDB" id="1118734at2"/>
<reference evidence="2 3" key="1">
    <citation type="submission" date="2018-12" db="EMBL/GenBank/DDBJ databases">
        <authorList>
            <person name="Feng G."/>
            <person name="Zhu H."/>
        </authorList>
    </citation>
    <scope>NUCLEOTIDE SEQUENCE [LARGE SCALE GENOMIC DNA]</scope>
    <source>
        <strain evidence="2 3">9PBR-2</strain>
    </source>
</reference>
<feature type="signal peptide" evidence="1">
    <location>
        <begin position="1"/>
        <end position="27"/>
    </location>
</feature>
<comment type="caution">
    <text evidence="2">The sequence shown here is derived from an EMBL/GenBank/DDBJ whole genome shotgun (WGS) entry which is preliminary data.</text>
</comment>
<dbReference type="InterPro" id="IPR019619">
    <property type="entry name" value="DUF2490"/>
</dbReference>
<keyword evidence="3" id="KW-1185">Reference proteome</keyword>
<accession>A0A428JTJ6</accession>
<proteinExistence type="predicted"/>
<protein>
    <submittedName>
        <fullName evidence="2">DUF2490 domain-containing protein</fullName>
    </submittedName>
</protein>
<feature type="chain" id="PRO_5019422015" evidence="1">
    <location>
        <begin position="28"/>
        <end position="273"/>
    </location>
</feature>
<evidence type="ECO:0000256" key="1">
    <source>
        <dbReference type="SAM" id="SignalP"/>
    </source>
</evidence>
<keyword evidence="1" id="KW-0732">Signal</keyword>
<dbReference type="Pfam" id="PF10677">
    <property type="entry name" value="DUF2490"/>
    <property type="match status" value="1"/>
</dbReference>
<organism evidence="2 3">
    <name type="scientific">Hymenobacter metallilatus</name>
    <dbReference type="NCBI Taxonomy" id="2493666"/>
    <lineage>
        <taxon>Bacteria</taxon>
        <taxon>Pseudomonadati</taxon>
        <taxon>Bacteroidota</taxon>
        <taxon>Cytophagia</taxon>
        <taxon>Cytophagales</taxon>
        <taxon>Hymenobacteraceae</taxon>
        <taxon>Hymenobacter</taxon>
    </lineage>
</organism>
<evidence type="ECO:0000313" key="2">
    <source>
        <dbReference type="EMBL" id="RSK37463.1"/>
    </source>
</evidence>
<dbReference type="EMBL" id="RWIS01000001">
    <property type="protein sequence ID" value="RSK37463.1"/>
    <property type="molecule type" value="Genomic_DNA"/>
</dbReference>
<dbReference type="AlphaFoldDB" id="A0A428JTJ6"/>
<evidence type="ECO:0000313" key="3">
    <source>
        <dbReference type="Proteomes" id="UP000280066"/>
    </source>
</evidence>
<gene>
    <name evidence="2" type="ORF">EI290_02090</name>
</gene>
<sequence length="273" mass="31529">MLPFPSRLLSSSCLLLPSLLLPIAARAQTNAIPDPKTGTWHVATVVLPGGPKHWGGYAEVQTRSNSLFRQYFYTELKGGVSYDVAKNFTLMLAGGRYSTADYRDLSAGPLNVEKRLWQQLTLTQFAARLKLEHRYRMEERWYRFRDNVVPTGFSRYRTRMRYRFNTFLPLNQPTFTDKTVFLSVYDEVFFNPRGPYFERNRLYAGLGYQFDKHWTMQAGWLNQANYTPASYRQNVFTPQTTLAKNNVVLSVIYRLGRPATTSASPEYVPSQPD</sequence>
<name>A0A428JTJ6_9BACT</name>
<dbReference type="Proteomes" id="UP000280066">
    <property type="component" value="Unassembled WGS sequence"/>
</dbReference>